<organism evidence="4 5">
    <name type="scientific">Aquilegia coerulea</name>
    <name type="common">Rocky mountain columbine</name>
    <dbReference type="NCBI Taxonomy" id="218851"/>
    <lineage>
        <taxon>Eukaryota</taxon>
        <taxon>Viridiplantae</taxon>
        <taxon>Streptophyta</taxon>
        <taxon>Embryophyta</taxon>
        <taxon>Tracheophyta</taxon>
        <taxon>Spermatophyta</taxon>
        <taxon>Magnoliopsida</taxon>
        <taxon>Ranunculales</taxon>
        <taxon>Ranunculaceae</taxon>
        <taxon>Thalictroideae</taxon>
        <taxon>Aquilegia</taxon>
    </lineage>
</organism>
<dbReference type="FunFam" id="1.20.58.2010:FF:000001">
    <property type="entry name" value="Rop guanine nucleotide exchange factor 14"/>
    <property type="match status" value="1"/>
</dbReference>
<dbReference type="Pfam" id="PF03759">
    <property type="entry name" value="PRONE"/>
    <property type="match status" value="1"/>
</dbReference>
<sequence length="560" mass="62781">MRRLACCGPAVKNISLDFKEQEKIMTYKGLESFILNSSNYDDESSTSRAEGCTSDSLDEYDSYSSSSKDASGSFSSKWLANKEQHGLDEREASSSPQHLYVNEKQYISINFLDVDSMKEKFAKLLLGEDVTGGSKGITTALALSSAITNLAASVFGELWKLEPLSEERKSRWRREMGWFLSPANYMVELVPAKQNGTNGLEIMTPKVRSDVHLNLPALQKLDSMLIETLDLMVNTEFWYVERGSRAEGRTKHERLSKRWWLPSPQVPVGGLSVSGRKKLLYHGKVVDQVFKVAKLINNRVLLEMPVPTAIRNALPKSGRANLGEELYRLLSAVKFPEEMLSHLDLKDEHTTLQLMNQLEASMLAWKQKISDQVGGKSPLRSSWPLMRDSVSELHKVESMLEKAQALLQALRIKFPTLPQTFLNVTKIQYNKDVGHSILEAYSRVVGNLAFCILSRIKDILQEDDLSNPNSPAVACHYSGINFTRFYEATTSISGRIRHSLIDQMNKADGQYCDSNADEAPGVESVDSKVLTCSLTATSSRRRVWCIGKEACSSFFCTNSR</sequence>
<keyword evidence="1 2" id="KW-0344">Guanine-nucleotide releasing factor</keyword>
<dbReference type="FunFam" id="1.20.58.2010:FF:000003">
    <property type="entry name" value="Rop guanine nucleotide exchange factor 14"/>
    <property type="match status" value="1"/>
</dbReference>
<evidence type="ECO:0000256" key="2">
    <source>
        <dbReference type="PROSITE-ProRule" id="PRU00663"/>
    </source>
</evidence>
<dbReference type="EMBL" id="KZ305069">
    <property type="protein sequence ID" value="PIA31172.1"/>
    <property type="molecule type" value="Genomic_DNA"/>
</dbReference>
<proteinExistence type="predicted"/>
<evidence type="ECO:0000313" key="4">
    <source>
        <dbReference type="EMBL" id="PIA31172.1"/>
    </source>
</evidence>
<evidence type="ECO:0000313" key="5">
    <source>
        <dbReference type="Proteomes" id="UP000230069"/>
    </source>
</evidence>
<dbReference type="InParanoid" id="A0A2G5CIN9"/>
<dbReference type="PROSITE" id="PS51334">
    <property type="entry name" value="PRONE"/>
    <property type="match status" value="1"/>
</dbReference>
<dbReference type="Gene3D" id="1.20.58.2010">
    <property type="entry name" value="PRONE domain, subdomain 1"/>
    <property type="match status" value="2"/>
</dbReference>
<dbReference type="InterPro" id="IPR005512">
    <property type="entry name" value="PRONE_dom"/>
</dbReference>
<dbReference type="PANTHER" id="PTHR33101:SF2">
    <property type="entry name" value="ROP GUANINE NUCLEOTIDE EXCHANGE FACTOR 14"/>
    <property type="match status" value="1"/>
</dbReference>
<name>A0A2G5CIN9_AQUCA</name>
<dbReference type="GO" id="GO:0005085">
    <property type="term" value="F:guanyl-nucleotide exchange factor activity"/>
    <property type="evidence" value="ECO:0007669"/>
    <property type="project" value="UniProtKB-UniRule"/>
</dbReference>
<accession>A0A2G5CIN9</accession>
<dbReference type="OrthoDB" id="1053009at2759"/>
<dbReference type="PANTHER" id="PTHR33101">
    <property type="entry name" value="ROP GUANINE NUCLEOTIDE EXCHANGE FACTOR 1"/>
    <property type="match status" value="1"/>
</dbReference>
<dbReference type="Proteomes" id="UP000230069">
    <property type="component" value="Unassembled WGS sequence"/>
</dbReference>
<dbReference type="FunCoup" id="A0A2G5CIN9">
    <property type="interactions" value="1130"/>
</dbReference>
<evidence type="ECO:0000259" key="3">
    <source>
        <dbReference type="PROSITE" id="PS51334"/>
    </source>
</evidence>
<dbReference type="AlphaFoldDB" id="A0A2G5CIN9"/>
<feature type="domain" description="PRONE" evidence="3">
    <location>
        <begin position="104"/>
        <end position="473"/>
    </location>
</feature>
<keyword evidence="5" id="KW-1185">Reference proteome</keyword>
<protein>
    <recommendedName>
        <fullName evidence="3">PRONE domain-containing protein</fullName>
    </recommendedName>
</protein>
<reference evidence="4 5" key="1">
    <citation type="submission" date="2017-09" db="EMBL/GenBank/DDBJ databases">
        <title>WGS assembly of Aquilegia coerulea Goldsmith.</title>
        <authorList>
            <person name="Hodges S."/>
            <person name="Kramer E."/>
            <person name="Nordborg M."/>
            <person name="Tomkins J."/>
            <person name="Borevitz J."/>
            <person name="Derieg N."/>
            <person name="Yan J."/>
            <person name="Mihaltcheva S."/>
            <person name="Hayes R.D."/>
            <person name="Rokhsar D."/>
        </authorList>
    </citation>
    <scope>NUCLEOTIDE SEQUENCE [LARGE SCALE GENOMIC DNA]</scope>
    <source>
        <strain evidence="5">cv. Goldsmith</strain>
    </source>
</reference>
<dbReference type="InterPro" id="IPR038937">
    <property type="entry name" value="RopGEF"/>
</dbReference>
<evidence type="ECO:0000256" key="1">
    <source>
        <dbReference type="ARBA" id="ARBA00022658"/>
    </source>
</evidence>
<dbReference type="STRING" id="218851.A0A2G5CIN9"/>
<gene>
    <name evidence="4" type="ORF">AQUCO_05200047v1</name>
</gene>